<protein>
    <submittedName>
        <fullName evidence="7">CheR family methyltransferase</fullName>
    </submittedName>
</protein>
<feature type="domain" description="CheR-type methyltransferase" evidence="6">
    <location>
        <begin position="1"/>
        <end position="241"/>
    </location>
</feature>
<dbReference type="Gene3D" id="3.40.50.150">
    <property type="entry name" value="Vaccinia Virus protein VP39"/>
    <property type="match status" value="1"/>
</dbReference>
<dbReference type="RefSeq" id="WP_379906604.1">
    <property type="nucleotide sequence ID" value="NZ_JBHRTR010000054.1"/>
</dbReference>
<feature type="compositionally biased region" description="Low complexity" evidence="5">
    <location>
        <begin position="294"/>
        <end position="308"/>
    </location>
</feature>
<dbReference type="PANTHER" id="PTHR24422:SF19">
    <property type="entry name" value="CHEMOTAXIS PROTEIN METHYLTRANSFERASE"/>
    <property type="match status" value="1"/>
</dbReference>
<keyword evidence="1 7" id="KW-0489">Methyltransferase</keyword>
<keyword evidence="4" id="KW-0802">TPR repeat</keyword>
<keyword evidence="8" id="KW-1185">Reference proteome</keyword>
<dbReference type="InterPro" id="IPR022642">
    <property type="entry name" value="CheR_C"/>
</dbReference>
<dbReference type="InterPro" id="IPR000780">
    <property type="entry name" value="CheR_MeTrfase"/>
</dbReference>
<reference evidence="8" key="1">
    <citation type="journal article" date="2019" name="Int. J. Syst. Evol. Microbiol.">
        <title>The Global Catalogue of Microorganisms (GCM) 10K type strain sequencing project: providing services to taxonomists for standard genome sequencing and annotation.</title>
        <authorList>
            <consortium name="The Broad Institute Genomics Platform"/>
            <consortium name="The Broad Institute Genome Sequencing Center for Infectious Disease"/>
            <person name="Wu L."/>
            <person name="Ma J."/>
        </authorList>
    </citation>
    <scope>NUCLEOTIDE SEQUENCE [LARGE SCALE GENOMIC DNA]</scope>
    <source>
        <strain evidence="8">KCTC 42964</strain>
    </source>
</reference>
<dbReference type="PROSITE" id="PS50005">
    <property type="entry name" value="TPR"/>
    <property type="match status" value="1"/>
</dbReference>
<organism evidence="7 8">
    <name type="scientific">Marinibaculum pumilum</name>
    <dbReference type="NCBI Taxonomy" id="1766165"/>
    <lineage>
        <taxon>Bacteria</taxon>
        <taxon>Pseudomonadati</taxon>
        <taxon>Pseudomonadota</taxon>
        <taxon>Alphaproteobacteria</taxon>
        <taxon>Rhodospirillales</taxon>
        <taxon>Rhodospirillaceae</taxon>
        <taxon>Marinibaculum</taxon>
    </lineage>
</organism>
<evidence type="ECO:0000256" key="5">
    <source>
        <dbReference type="SAM" id="MobiDB-lite"/>
    </source>
</evidence>
<dbReference type="PRINTS" id="PR00996">
    <property type="entry name" value="CHERMTFRASE"/>
</dbReference>
<evidence type="ECO:0000259" key="6">
    <source>
        <dbReference type="PROSITE" id="PS50123"/>
    </source>
</evidence>
<dbReference type="Pfam" id="PF01739">
    <property type="entry name" value="CheR"/>
    <property type="match status" value="1"/>
</dbReference>
<dbReference type="EMBL" id="JBHRTR010000054">
    <property type="protein sequence ID" value="MFC3231139.1"/>
    <property type="molecule type" value="Genomic_DNA"/>
</dbReference>
<dbReference type="InterPro" id="IPR011990">
    <property type="entry name" value="TPR-like_helical_dom_sf"/>
</dbReference>
<dbReference type="Gene3D" id="1.25.40.10">
    <property type="entry name" value="Tetratricopeptide repeat domain"/>
    <property type="match status" value="1"/>
</dbReference>
<dbReference type="InterPro" id="IPR029063">
    <property type="entry name" value="SAM-dependent_MTases_sf"/>
</dbReference>
<dbReference type="InterPro" id="IPR050903">
    <property type="entry name" value="Bact_Chemotaxis_MeTrfase"/>
</dbReference>
<proteinExistence type="predicted"/>
<evidence type="ECO:0000313" key="8">
    <source>
        <dbReference type="Proteomes" id="UP001595528"/>
    </source>
</evidence>
<feature type="region of interest" description="Disordered" evidence="5">
    <location>
        <begin position="379"/>
        <end position="399"/>
    </location>
</feature>
<dbReference type="PROSITE" id="PS50123">
    <property type="entry name" value="CHER"/>
    <property type="match status" value="1"/>
</dbReference>
<dbReference type="GO" id="GO:0032259">
    <property type="term" value="P:methylation"/>
    <property type="evidence" value="ECO:0007669"/>
    <property type="project" value="UniProtKB-KW"/>
</dbReference>
<dbReference type="InterPro" id="IPR019734">
    <property type="entry name" value="TPR_rpt"/>
</dbReference>
<keyword evidence="3" id="KW-0949">S-adenosyl-L-methionine</keyword>
<dbReference type="GO" id="GO:0008168">
    <property type="term" value="F:methyltransferase activity"/>
    <property type="evidence" value="ECO:0007669"/>
    <property type="project" value="UniProtKB-KW"/>
</dbReference>
<feature type="compositionally biased region" description="Basic residues" evidence="5">
    <location>
        <begin position="389"/>
        <end position="399"/>
    </location>
</feature>
<comment type="caution">
    <text evidence="7">The sequence shown here is derived from an EMBL/GenBank/DDBJ whole genome shotgun (WGS) entry which is preliminary data.</text>
</comment>
<sequence>MSDRIEALLQDAIGLDAASIGPSVIDSAIRQRCEARGCAGEAAYWPLLAASAVERQALVEAVVVPETWFYRYPDSFALLQRLARERRDDHPGSAPLRLLSLPCSTGEEPYSMAIALLEAGLLADAFRIEAIDVSTQALAAAGTGIYGSNAFRDDLPQAVLRRHFIRDGKAWRIAGHVRDRVRFRRGSLLDPTLMGGELPCDFLFCRNLLIYFDRPTQQRAVRMLRRMLHRDGVLFAGPAEAASLSLCGMAAVGVPNSFAFRHPAPAATPPPPAARRTVPAAPASRPVSAPPPFAGNAASAGPAAPPSAAEDRDAELAAIASLADAGRTGEALSLCSASLARRGPDADLYYWLGLLHDAQDDADTARSYYRKALYLQPDHPEAGAQMTAHRGRRDRGRQG</sequence>
<dbReference type="PANTHER" id="PTHR24422">
    <property type="entry name" value="CHEMOTAXIS PROTEIN METHYLTRANSFERASE"/>
    <property type="match status" value="1"/>
</dbReference>
<dbReference type="SMART" id="SM00138">
    <property type="entry name" value="MeTrc"/>
    <property type="match status" value="1"/>
</dbReference>
<dbReference type="SUPFAM" id="SSF53335">
    <property type="entry name" value="S-adenosyl-L-methionine-dependent methyltransferases"/>
    <property type="match status" value="1"/>
</dbReference>
<evidence type="ECO:0000256" key="4">
    <source>
        <dbReference type="PROSITE-ProRule" id="PRU00339"/>
    </source>
</evidence>
<evidence type="ECO:0000256" key="1">
    <source>
        <dbReference type="ARBA" id="ARBA00022603"/>
    </source>
</evidence>
<evidence type="ECO:0000256" key="2">
    <source>
        <dbReference type="ARBA" id="ARBA00022679"/>
    </source>
</evidence>
<evidence type="ECO:0000313" key="7">
    <source>
        <dbReference type="EMBL" id="MFC3231139.1"/>
    </source>
</evidence>
<dbReference type="Pfam" id="PF13181">
    <property type="entry name" value="TPR_8"/>
    <property type="match status" value="1"/>
</dbReference>
<evidence type="ECO:0000256" key="3">
    <source>
        <dbReference type="ARBA" id="ARBA00022691"/>
    </source>
</evidence>
<name>A0ABV7L9E2_9PROT</name>
<feature type="repeat" description="TPR" evidence="4">
    <location>
        <begin position="346"/>
        <end position="379"/>
    </location>
</feature>
<feature type="compositionally biased region" description="Low complexity" evidence="5">
    <location>
        <begin position="274"/>
        <end position="287"/>
    </location>
</feature>
<feature type="region of interest" description="Disordered" evidence="5">
    <location>
        <begin position="265"/>
        <end position="312"/>
    </location>
</feature>
<keyword evidence="2" id="KW-0808">Transferase</keyword>
<accession>A0ABV7L9E2</accession>
<dbReference type="Proteomes" id="UP001595528">
    <property type="component" value="Unassembled WGS sequence"/>
</dbReference>
<gene>
    <name evidence="7" type="ORF">ACFOGJ_28080</name>
</gene>
<dbReference type="SUPFAM" id="SSF48452">
    <property type="entry name" value="TPR-like"/>
    <property type="match status" value="1"/>
</dbReference>